<organism evidence="2">
    <name type="scientific">human gut metagenome</name>
    <dbReference type="NCBI Taxonomy" id="408170"/>
    <lineage>
        <taxon>unclassified sequences</taxon>
        <taxon>metagenomes</taxon>
        <taxon>organismal metagenomes</taxon>
    </lineage>
</organism>
<feature type="non-terminal residue" evidence="2">
    <location>
        <position position="1"/>
    </location>
</feature>
<dbReference type="Gene3D" id="1.25.40.390">
    <property type="match status" value="1"/>
</dbReference>
<dbReference type="InterPro" id="IPR033985">
    <property type="entry name" value="SusD-like_N"/>
</dbReference>
<name>K1TV96_9ZZZZ</name>
<proteinExistence type="predicted"/>
<dbReference type="InterPro" id="IPR011990">
    <property type="entry name" value="TPR-like_helical_dom_sf"/>
</dbReference>
<sequence length="520" mass="58580">PTNGATADQVAESTTALDAMVNAIPGALTLYAQNFSQAWDFGYPAINVSLTCMTGDMVVLGNTGYDWFANWMCNLSLSEDYVTGYQFWYNYYSWIKSCNDVISTLSAVPEESLNSDQRSYLGIALAFRAQFYLDLVRLFEPKECNGSQVHDYTIPDNIKDLACVIVTENTSEEQAKSNPRATVTEVYDQVIFPDLERAERMLDGYARTSKKMPDLSVVYGIAARAYLERGSAGVDGAYQKAADYARKAITAGSYSPLTQTQWEDPTTGFNSSTSNNSWMWCTVQTSETVHNLYSFIAHMSTEEDWTNYGKAVCRGINSNLYAEIADDDFRKHSWLDPGLFEYYDYKSCRPDYQTFFANTLKPLASIKFRPGQGNYTTYTVGNAVDHPLMRVEEMYLIEAEALGAQNLSEGVNALNSFMQSYRQPTYSFSASSLKELQEEIGLQARIEFWGEGIAFWYKKRLALGIHLANSNCPDDSYRFEVDGRAPWWNLQIPRTEWQSNSALVGMNNPDPSNTVDNVIE</sequence>
<evidence type="ECO:0000313" key="2">
    <source>
        <dbReference type="EMBL" id="EKC63201.1"/>
    </source>
</evidence>
<reference evidence="2" key="1">
    <citation type="journal article" date="2013" name="Environ. Microbiol.">
        <title>Microbiota from the distal guts of lean and obese adolescents exhibit partial functional redundancy besides clear differences in community structure.</title>
        <authorList>
            <person name="Ferrer M."/>
            <person name="Ruiz A."/>
            <person name="Lanza F."/>
            <person name="Haange S.B."/>
            <person name="Oberbach A."/>
            <person name="Till H."/>
            <person name="Bargiela R."/>
            <person name="Campoy C."/>
            <person name="Segura M.T."/>
            <person name="Richter M."/>
            <person name="von Bergen M."/>
            <person name="Seifert J."/>
            <person name="Suarez A."/>
        </authorList>
    </citation>
    <scope>NUCLEOTIDE SEQUENCE</scope>
</reference>
<dbReference type="AlphaFoldDB" id="K1TV96"/>
<accession>K1TV96</accession>
<protein>
    <recommendedName>
        <fullName evidence="1">SusD-like N-terminal domain-containing protein</fullName>
    </recommendedName>
</protein>
<dbReference type="SUPFAM" id="SSF48452">
    <property type="entry name" value="TPR-like"/>
    <property type="match status" value="1"/>
</dbReference>
<dbReference type="EMBL" id="AJWY01007721">
    <property type="protein sequence ID" value="EKC63201.1"/>
    <property type="molecule type" value="Genomic_DNA"/>
</dbReference>
<dbReference type="Pfam" id="PF14322">
    <property type="entry name" value="SusD-like_3"/>
    <property type="match status" value="1"/>
</dbReference>
<feature type="domain" description="SusD-like N-terminal" evidence="1">
    <location>
        <begin position="65"/>
        <end position="227"/>
    </location>
</feature>
<comment type="caution">
    <text evidence="2">The sequence shown here is derived from an EMBL/GenBank/DDBJ whole genome shotgun (WGS) entry which is preliminary data.</text>
</comment>
<evidence type="ECO:0000259" key="1">
    <source>
        <dbReference type="Pfam" id="PF14322"/>
    </source>
</evidence>
<gene>
    <name evidence="2" type="ORF">LEA_11455</name>
</gene>